<dbReference type="RefSeq" id="WP_074653835.1">
    <property type="nucleotide sequence ID" value="NZ_FNSD01000001.1"/>
</dbReference>
<protein>
    <recommendedName>
        <fullName evidence="2">3-keto-alpha-glucoside-1,2-lyase/3-keto-2-hydroxy-glucal hydratase domain-containing protein</fullName>
    </recommendedName>
</protein>
<name>A0A1H4MZC4_9BACT</name>
<dbReference type="AlphaFoldDB" id="A0A1H4MZC4"/>
<gene>
    <name evidence="3" type="ORF">SAMN05443244_2087</name>
</gene>
<keyword evidence="1" id="KW-0732">Signal</keyword>
<evidence type="ECO:0000313" key="4">
    <source>
        <dbReference type="Proteomes" id="UP000182409"/>
    </source>
</evidence>
<feature type="signal peptide" evidence="1">
    <location>
        <begin position="1"/>
        <end position="24"/>
    </location>
</feature>
<dbReference type="InterPro" id="IPR010496">
    <property type="entry name" value="AL/BT2_dom"/>
</dbReference>
<accession>A0A1H4MZC4</accession>
<evidence type="ECO:0000256" key="1">
    <source>
        <dbReference type="SAM" id="SignalP"/>
    </source>
</evidence>
<evidence type="ECO:0000313" key="3">
    <source>
        <dbReference type="EMBL" id="SEB88313.1"/>
    </source>
</evidence>
<sequence length="293" mass="31924">MIRNPRKMIFAAAMAAATTLATSAQQPTPTGAPRTGGGGFGFTHPAMVDWNDHTGWTPIFDGKTLNGWNYIPDHWKVEDGAIVGYSSDADPAGTTNIIWRGGTPANFRIRFEFKLEGAAANGGFQYRGRNEPLPARTMDPARLAAMTPEMKERMAKAQELNRKNEKWAMVGYQADFDAANRYTGQLYDAGSTRGIVAWRGDAVEAGDGKVTKLASLGDSEAMKSFIKPLGEWNQMEVIADGNVMTHLLNGHVMSVTVDTDPRRFAAKGVIAFELEGTGDVKISHRNIYLKALP</sequence>
<reference evidence="3 4" key="1">
    <citation type="submission" date="2016-10" db="EMBL/GenBank/DDBJ databases">
        <authorList>
            <person name="de Groot N.N."/>
        </authorList>
    </citation>
    <scope>NUCLEOTIDE SEQUENCE [LARGE SCALE GENOMIC DNA]</scope>
    <source>
        <strain evidence="3 4">AB35.6</strain>
    </source>
</reference>
<proteinExistence type="predicted"/>
<feature type="chain" id="PRO_5010289131" description="3-keto-alpha-glucoside-1,2-lyase/3-keto-2-hydroxy-glucal hydratase domain-containing protein" evidence="1">
    <location>
        <begin position="25"/>
        <end position="293"/>
    </location>
</feature>
<dbReference type="Gene3D" id="2.60.120.560">
    <property type="entry name" value="Exo-inulinase, domain 1"/>
    <property type="match status" value="1"/>
</dbReference>
<dbReference type="GO" id="GO:0016787">
    <property type="term" value="F:hydrolase activity"/>
    <property type="evidence" value="ECO:0007669"/>
    <property type="project" value="InterPro"/>
</dbReference>
<dbReference type="OrthoDB" id="114530at2"/>
<organism evidence="3 4">
    <name type="scientific">Terriglobus roseus</name>
    <dbReference type="NCBI Taxonomy" id="392734"/>
    <lineage>
        <taxon>Bacteria</taxon>
        <taxon>Pseudomonadati</taxon>
        <taxon>Acidobacteriota</taxon>
        <taxon>Terriglobia</taxon>
        <taxon>Terriglobales</taxon>
        <taxon>Acidobacteriaceae</taxon>
        <taxon>Terriglobus</taxon>
    </lineage>
</organism>
<evidence type="ECO:0000259" key="2">
    <source>
        <dbReference type="Pfam" id="PF06439"/>
    </source>
</evidence>
<dbReference type="Pfam" id="PF06439">
    <property type="entry name" value="3keto-disac_hyd"/>
    <property type="match status" value="1"/>
</dbReference>
<dbReference type="EMBL" id="FNSD01000001">
    <property type="protein sequence ID" value="SEB88313.1"/>
    <property type="molecule type" value="Genomic_DNA"/>
</dbReference>
<dbReference type="Proteomes" id="UP000182409">
    <property type="component" value="Unassembled WGS sequence"/>
</dbReference>
<feature type="domain" description="3-keto-alpha-glucoside-1,2-lyase/3-keto-2-hydroxy-glucal hydratase" evidence="2">
    <location>
        <begin position="55"/>
        <end position="290"/>
    </location>
</feature>